<name>A0A8K0KU08_LADFU</name>
<dbReference type="OrthoDB" id="6754776at2759"/>
<accession>A0A8K0KU08</accession>
<keyword evidence="2" id="KW-1185">Reference proteome</keyword>
<dbReference type="GO" id="GO:0003677">
    <property type="term" value="F:DNA binding"/>
    <property type="evidence" value="ECO:0007669"/>
    <property type="project" value="TreeGrafter"/>
</dbReference>
<gene>
    <name evidence="1" type="ORF">J437_LFUL010608</name>
</gene>
<comment type="caution">
    <text evidence="1">The sequence shown here is derived from an EMBL/GenBank/DDBJ whole genome shotgun (WGS) entry which is preliminary data.</text>
</comment>
<organism evidence="1 2">
    <name type="scientific">Ladona fulva</name>
    <name type="common">Scarce chaser dragonfly</name>
    <name type="synonym">Libellula fulva</name>
    <dbReference type="NCBI Taxonomy" id="123851"/>
    <lineage>
        <taxon>Eukaryota</taxon>
        <taxon>Metazoa</taxon>
        <taxon>Ecdysozoa</taxon>
        <taxon>Arthropoda</taxon>
        <taxon>Hexapoda</taxon>
        <taxon>Insecta</taxon>
        <taxon>Pterygota</taxon>
        <taxon>Palaeoptera</taxon>
        <taxon>Odonata</taxon>
        <taxon>Epiprocta</taxon>
        <taxon>Anisoptera</taxon>
        <taxon>Libelluloidea</taxon>
        <taxon>Libellulidae</taxon>
        <taxon>Ladona</taxon>
    </lineage>
</organism>
<dbReference type="AlphaFoldDB" id="A0A8K0KU08"/>
<evidence type="ECO:0000313" key="1">
    <source>
        <dbReference type="EMBL" id="KAG8239760.1"/>
    </source>
</evidence>
<dbReference type="PANTHER" id="PTHR19303">
    <property type="entry name" value="TRANSPOSON"/>
    <property type="match status" value="1"/>
</dbReference>
<evidence type="ECO:0008006" key="3">
    <source>
        <dbReference type="Google" id="ProtNLM"/>
    </source>
</evidence>
<reference evidence="1" key="1">
    <citation type="submission" date="2013-04" db="EMBL/GenBank/DDBJ databases">
        <authorList>
            <person name="Qu J."/>
            <person name="Murali S.C."/>
            <person name="Bandaranaike D."/>
            <person name="Bellair M."/>
            <person name="Blankenburg K."/>
            <person name="Chao H."/>
            <person name="Dinh H."/>
            <person name="Doddapaneni H."/>
            <person name="Downs B."/>
            <person name="Dugan-Rocha S."/>
            <person name="Elkadiri S."/>
            <person name="Gnanaolivu R.D."/>
            <person name="Hernandez B."/>
            <person name="Javaid M."/>
            <person name="Jayaseelan J.C."/>
            <person name="Lee S."/>
            <person name="Li M."/>
            <person name="Ming W."/>
            <person name="Munidasa M."/>
            <person name="Muniz J."/>
            <person name="Nguyen L."/>
            <person name="Ongeri F."/>
            <person name="Osuji N."/>
            <person name="Pu L.-L."/>
            <person name="Puazo M."/>
            <person name="Qu C."/>
            <person name="Quiroz J."/>
            <person name="Raj R."/>
            <person name="Weissenberger G."/>
            <person name="Xin Y."/>
            <person name="Zou X."/>
            <person name="Han Y."/>
            <person name="Richards S."/>
            <person name="Worley K."/>
            <person name="Muzny D."/>
            <person name="Gibbs R."/>
        </authorList>
    </citation>
    <scope>NUCLEOTIDE SEQUENCE</scope>
    <source>
        <strain evidence="1">Sampled in the wild</strain>
    </source>
</reference>
<dbReference type="Proteomes" id="UP000792457">
    <property type="component" value="Unassembled WGS sequence"/>
</dbReference>
<evidence type="ECO:0000313" key="2">
    <source>
        <dbReference type="Proteomes" id="UP000792457"/>
    </source>
</evidence>
<dbReference type="EMBL" id="KZ309913">
    <property type="protein sequence ID" value="KAG8239760.1"/>
    <property type="molecule type" value="Genomic_DNA"/>
</dbReference>
<dbReference type="GO" id="GO:0005634">
    <property type="term" value="C:nucleus"/>
    <property type="evidence" value="ECO:0007669"/>
    <property type="project" value="TreeGrafter"/>
</dbReference>
<reference evidence="1" key="2">
    <citation type="submission" date="2017-10" db="EMBL/GenBank/DDBJ databases">
        <title>Ladona fulva Genome sequencing and assembly.</title>
        <authorList>
            <person name="Murali S."/>
            <person name="Richards S."/>
            <person name="Bandaranaike D."/>
            <person name="Bellair M."/>
            <person name="Blankenburg K."/>
            <person name="Chao H."/>
            <person name="Dinh H."/>
            <person name="Doddapaneni H."/>
            <person name="Dugan-Rocha S."/>
            <person name="Elkadiri S."/>
            <person name="Gnanaolivu R."/>
            <person name="Hernandez B."/>
            <person name="Skinner E."/>
            <person name="Javaid M."/>
            <person name="Lee S."/>
            <person name="Li M."/>
            <person name="Ming W."/>
            <person name="Munidasa M."/>
            <person name="Muniz J."/>
            <person name="Nguyen L."/>
            <person name="Hughes D."/>
            <person name="Osuji N."/>
            <person name="Pu L.-L."/>
            <person name="Puazo M."/>
            <person name="Qu C."/>
            <person name="Quiroz J."/>
            <person name="Raj R."/>
            <person name="Weissenberger G."/>
            <person name="Xin Y."/>
            <person name="Zou X."/>
            <person name="Han Y."/>
            <person name="Worley K."/>
            <person name="Muzny D."/>
            <person name="Gibbs R."/>
        </authorList>
    </citation>
    <scope>NUCLEOTIDE SEQUENCE</scope>
    <source>
        <strain evidence="1">Sampled in the wild</strain>
    </source>
</reference>
<dbReference type="PANTHER" id="PTHR19303:SF74">
    <property type="entry name" value="POGO TRANSPOSABLE ELEMENT WITH KRAB DOMAIN"/>
    <property type="match status" value="1"/>
</dbReference>
<proteinExistence type="predicted"/>
<dbReference type="InterPro" id="IPR050863">
    <property type="entry name" value="CenT-Element_Derived"/>
</dbReference>
<protein>
    <recommendedName>
        <fullName evidence="3">DDE-1 domain-containing protein</fullName>
    </recommendedName>
</protein>
<sequence length="273" mass="31144">MGFLKASKQFNVPKSSIERYVKTAKKYPDYKVDKSDGKYKNVFTAEQEEELVSYLKTMESRLFGLTMKYLRSLAYELAEKNELTHRFNKETCLAGQDCIKGFITRHPSLSIRTPENTSDAQAMGFNKVAVSKFNSLINYVNDNHKLTAEKIFNFDETGVLVNLKSQSKLIALKGKRQIGAITSAERGETVTAEVCMSASGLYMPPMLIFPKMKKKQESELGLPPGGWCEVHPSGWITTELFLVWFAKFIEFSKATKNRLFFLLWMDIRPILKT</sequence>